<name>S4P614_9NEOP</name>
<sequence length="70" mass="7853">MVGDDARVWLCGGVVAVSGSPWPINRVVEIVCDVFLLVYVEVKFSGHEWPHEIPRTKPMLLHRVVATIEV</sequence>
<dbReference type="AlphaFoldDB" id="S4P614"/>
<protein>
    <submittedName>
        <fullName evidence="1">Uncharacterized protein</fullName>
    </submittedName>
</protein>
<proteinExistence type="predicted"/>
<reference evidence="1" key="1">
    <citation type="journal article" date="2013" name="BMC Genomics">
        <title>Unscrambling butterfly oogenesis.</title>
        <authorList>
            <person name="Carter J.M."/>
            <person name="Baker S.C."/>
            <person name="Pink R."/>
            <person name="Carter D.R."/>
            <person name="Collins A."/>
            <person name="Tomlin J."/>
            <person name="Gibbs M."/>
            <person name="Breuker C.J."/>
        </authorList>
    </citation>
    <scope>NUCLEOTIDE SEQUENCE</scope>
    <source>
        <tissue evidence="1">Ovary</tissue>
    </source>
</reference>
<organism evidence="1">
    <name type="scientific">Pararge aegeria</name>
    <name type="common">speckled wood butterfly</name>
    <dbReference type="NCBI Taxonomy" id="116150"/>
    <lineage>
        <taxon>Eukaryota</taxon>
        <taxon>Metazoa</taxon>
        <taxon>Ecdysozoa</taxon>
        <taxon>Arthropoda</taxon>
        <taxon>Hexapoda</taxon>
        <taxon>Insecta</taxon>
        <taxon>Pterygota</taxon>
        <taxon>Neoptera</taxon>
        <taxon>Endopterygota</taxon>
        <taxon>Lepidoptera</taxon>
        <taxon>Glossata</taxon>
        <taxon>Ditrysia</taxon>
        <taxon>Papilionoidea</taxon>
        <taxon>Nymphalidae</taxon>
        <taxon>Satyrinae</taxon>
        <taxon>Satyrini</taxon>
        <taxon>Parargina</taxon>
        <taxon>Pararge</taxon>
    </lineage>
</organism>
<evidence type="ECO:0000313" key="1">
    <source>
        <dbReference type="EMBL" id="JAA81990.1"/>
    </source>
</evidence>
<reference evidence="1" key="2">
    <citation type="submission" date="2013-05" db="EMBL/GenBank/DDBJ databases">
        <authorList>
            <person name="Carter J.-M."/>
            <person name="Baker S.C."/>
            <person name="Pink R."/>
            <person name="Carter D.R.F."/>
            <person name="Collins A."/>
            <person name="Tomlin J."/>
            <person name="Gibbs M."/>
            <person name="Breuker C.J."/>
        </authorList>
    </citation>
    <scope>NUCLEOTIDE SEQUENCE</scope>
    <source>
        <tissue evidence="1">Ovary</tissue>
    </source>
</reference>
<dbReference type="EMBL" id="GAIX01010570">
    <property type="protein sequence ID" value="JAA81990.1"/>
    <property type="molecule type" value="Transcribed_RNA"/>
</dbReference>
<accession>S4P614</accession>